<comment type="similarity">
    <text evidence="1 4">Belongs to the DNA mismatch repair MutL/HexB family.</text>
</comment>
<dbReference type="SUPFAM" id="SSF55874">
    <property type="entry name" value="ATPase domain of HSP90 chaperone/DNA topoisomerase II/histidine kinase"/>
    <property type="match status" value="1"/>
</dbReference>
<dbReference type="InterPro" id="IPR014762">
    <property type="entry name" value="DNA_mismatch_repair_CS"/>
</dbReference>
<dbReference type="InterPro" id="IPR036890">
    <property type="entry name" value="HATPase_C_sf"/>
</dbReference>
<dbReference type="InterPro" id="IPR037198">
    <property type="entry name" value="MutL_C_sf"/>
</dbReference>
<feature type="domain" description="MutL C-terminal dimerisation" evidence="6">
    <location>
        <begin position="497"/>
        <end position="639"/>
    </location>
</feature>
<keyword evidence="8" id="KW-0540">Nuclease</keyword>
<evidence type="ECO:0000259" key="6">
    <source>
        <dbReference type="SMART" id="SM00853"/>
    </source>
</evidence>
<dbReference type="Gene3D" id="3.30.1540.20">
    <property type="entry name" value="MutL, C-terminal domain, dimerisation subdomain"/>
    <property type="match status" value="1"/>
</dbReference>
<dbReference type="SUPFAM" id="SSF118116">
    <property type="entry name" value="DNA mismatch repair protein MutL"/>
    <property type="match status" value="1"/>
</dbReference>
<dbReference type="PANTHER" id="PTHR10073">
    <property type="entry name" value="DNA MISMATCH REPAIR PROTEIN MLH, PMS, MUTL"/>
    <property type="match status" value="1"/>
</dbReference>
<dbReference type="InterPro" id="IPR013507">
    <property type="entry name" value="DNA_mismatch_S5_2-like"/>
</dbReference>
<dbReference type="GO" id="GO:0032300">
    <property type="term" value="C:mismatch repair complex"/>
    <property type="evidence" value="ECO:0007669"/>
    <property type="project" value="InterPro"/>
</dbReference>
<dbReference type="GO" id="GO:0140664">
    <property type="term" value="F:ATP-dependent DNA damage sensor activity"/>
    <property type="evidence" value="ECO:0007669"/>
    <property type="project" value="InterPro"/>
</dbReference>
<dbReference type="CDD" id="cd16926">
    <property type="entry name" value="HATPase_MutL-MLH-PMS-like"/>
    <property type="match status" value="1"/>
</dbReference>
<comment type="function">
    <text evidence="4">This protein is involved in the repair of mismatches in DNA. It is required for dam-dependent methyl-directed DNA mismatch repair. May act as a 'molecular matchmaker', a protein that promotes the formation of a stable complex between two or more DNA-binding proteins in an ATP-dependent manner without itself being part of a final effector complex.</text>
</comment>
<dbReference type="RefSeq" id="WP_212698605.1">
    <property type="nucleotide sequence ID" value="NZ_CP058649.1"/>
</dbReference>
<dbReference type="Gene3D" id="3.30.230.10">
    <property type="match status" value="1"/>
</dbReference>
<dbReference type="KEGG" id="vpy:HZI73_12770"/>
<protein>
    <recommendedName>
        <fullName evidence="4">DNA mismatch repair protein MutL</fullName>
    </recommendedName>
</protein>
<evidence type="ECO:0000256" key="1">
    <source>
        <dbReference type="ARBA" id="ARBA00006082"/>
    </source>
</evidence>
<dbReference type="Pfam" id="PF08676">
    <property type="entry name" value="MutL_C"/>
    <property type="match status" value="1"/>
</dbReference>
<dbReference type="PROSITE" id="PS00058">
    <property type="entry name" value="DNA_MISMATCH_REPAIR_1"/>
    <property type="match status" value="1"/>
</dbReference>
<evidence type="ECO:0000256" key="5">
    <source>
        <dbReference type="SAM" id="MobiDB-lite"/>
    </source>
</evidence>
<name>A0A8J8MK25_9FIRM</name>
<dbReference type="Gene3D" id="3.30.1370.100">
    <property type="entry name" value="MutL, C-terminal domain, regulatory subdomain"/>
    <property type="match status" value="1"/>
</dbReference>
<organism evidence="8 9">
    <name type="scientific">Vallitalea pronyensis</name>
    <dbReference type="NCBI Taxonomy" id="1348613"/>
    <lineage>
        <taxon>Bacteria</taxon>
        <taxon>Bacillati</taxon>
        <taxon>Bacillota</taxon>
        <taxon>Clostridia</taxon>
        <taxon>Lachnospirales</taxon>
        <taxon>Vallitaleaceae</taxon>
        <taxon>Vallitalea</taxon>
    </lineage>
</organism>
<feature type="region of interest" description="Disordered" evidence="5">
    <location>
        <begin position="356"/>
        <end position="378"/>
    </location>
</feature>
<dbReference type="InterPro" id="IPR038973">
    <property type="entry name" value="MutL/Mlh/Pms-like"/>
</dbReference>
<dbReference type="GO" id="GO:0006298">
    <property type="term" value="P:mismatch repair"/>
    <property type="evidence" value="ECO:0007669"/>
    <property type="project" value="UniProtKB-UniRule"/>
</dbReference>
<gene>
    <name evidence="4 8" type="primary">mutL</name>
    <name evidence="8" type="ORF">HZI73_12770</name>
</gene>
<dbReference type="FunFam" id="3.30.565.10:FF:000003">
    <property type="entry name" value="DNA mismatch repair endonuclease MutL"/>
    <property type="match status" value="1"/>
</dbReference>
<dbReference type="InterPro" id="IPR042120">
    <property type="entry name" value="MutL_C_dimsub"/>
</dbReference>
<dbReference type="CDD" id="cd00782">
    <property type="entry name" value="MutL_Trans"/>
    <property type="match status" value="1"/>
</dbReference>
<reference evidence="8" key="1">
    <citation type="submission" date="2020-07" db="EMBL/GenBank/DDBJ databases">
        <title>Vallitalea pronyensis genome.</title>
        <authorList>
            <person name="Postec A."/>
        </authorList>
    </citation>
    <scope>NUCLEOTIDE SEQUENCE</scope>
    <source>
        <strain evidence="8">FatNI3</strain>
    </source>
</reference>
<dbReference type="SUPFAM" id="SSF54211">
    <property type="entry name" value="Ribosomal protein S5 domain 2-like"/>
    <property type="match status" value="1"/>
</dbReference>
<dbReference type="GO" id="GO:0030983">
    <property type="term" value="F:mismatched DNA binding"/>
    <property type="evidence" value="ECO:0007669"/>
    <property type="project" value="InterPro"/>
</dbReference>
<feature type="domain" description="DNA mismatch repair protein S5" evidence="7">
    <location>
        <begin position="209"/>
        <end position="327"/>
    </location>
</feature>
<dbReference type="Proteomes" id="UP000683246">
    <property type="component" value="Chromosome"/>
</dbReference>
<dbReference type="InterPro" id="IPR002099">
    <property type="entry name" value="MutL/Mlh/PMS"/>
</dbReference>
<dbReference type="Gene3D" id="3.30.565.10">
    <property type="entry name" value="Histidine kinase-like ATPase, C-terminal domain"/>
    <property type="match status" value="1"/>
</dbReference>
<dbReference type="InterPro" id="IPR042121">
    <property type="entry name" value="MutL_C_regsub"/>
</dbReference>
<dbReference type="AlphaFoldDB" id="A0A8J8MK25"/>
<dbReference type="GO" id="GO:0016887">
    <property type="term" value="F:ATP hydrolysis activity"/>
    <property type="evidence" value="ECO:0007669"/>
    <property type="project" value="InterPro"/>
</dbReference>
<dbReference type="InterPro" id="IPR020568">
    <property type="entry name" value="Ribosomal_Su5_D2-typ_SF"/>
</dbReference>
<keyword evidence="8" id="KW-0255">Endonuclease</keyword>
<dbReference type="SMART" id="SM00853">
    <property type="entry name" value="MutL_C"/>
    <property type="match status" value="1"/>
</dbReference>
<keyword evidence="9" id="KW-1185">Reference proteome</keyword>
<keyword evidence="2 4" id="KW-0227">DNA damage</keyword>
<evidence type="ECO:0000256" key="4">
    <source>
        <dbReference type="HAMAP-Rule" id="MF_00149"/>
    </source>
</evidence>
<dbReference type="PANTHER" id="PTHR10073:SF12">
    <property type="entry name" value="DNA MISMATCH REPAIR PROTEIN MLH1"/>
    <property type="match status" value="1"/>
</dbReference>
<keyword evidence="3 4" id="KW-0234">DNA repair</keyword>
<keyword evidence="8" id="KW-0378">Hydrolase</keyword>
<dbReference type="InterPro" id="IPR014790">
    <property type="entry name" value="MutL_C"/>
</dbReference>
<dbReference type="InterPro" id="IPR020667">
    <property type="entry name" value="DNA_mismatch_repair_MutL"/>
</dbReference>
<evidence type="ECO:0000256" key="3">
    <source>
        <dbReference type="ARBA" id="ARBA00023204"/>
    </source>
</evidence>
<evidence type="ECO:0000313" key="8">
    <source>
        <dbReference type="EMBL" id="QUI23105.1"/>
    </source>
</evidence>
<accession>A0A8J8MK25</accession>
<dbReference type="InterPro" id="IPR014721">
    <property type="entry name" value="Ribsml_uS5_D2-typ_fold_subgr"/>
</dbReference>
<sequence>MPEIKLLDQHTINKIAAGEVVERPASVVKELVENAIDAGASAITVEIKEGGISFIRITDNGIGIPKKDIQTAFVRHSTSKIKSIEDLMTVSSLGFRGEALASIAAVSQIEVITKTYDDLTGIRYVIEGGQEMSMEEIGCPEGTTIIIKNLFYNTPARKKFLKKPATEGAHISEFVNKLALGHMGISFKFIYNNAIKLHTSGNNVLKDCILNVYDKEIVKNIMPFAVEGHDFDIHGFIGKPQLCRANRTYETYYINGRYVKSKLMMRAIEDGYKTKLTVHKYPFVVLHMQINPDLIDVNVHPNKMEIRFHNEMEIYEVIKNGIHQHLRQVDLIPEVPFDKPKTGSDGRTYDKRLPEPFEHKRRQQSSQTANIQTPIHDRKQDIQTPMPVANKEHFHTTQSSNMSSIKEQTPDYPKANDLKKPLHKTTMDGHIKQNAVIGNRKALDQLDQVYVGEKSVQQKQVQIHEQSEDKTHQIPNEQGLLFDAKLVDKKTLKHHKIIGQLFNTYWIVELEGKFYFIDQHAAHERVLYERLMDELAHSGVMSQGLLQPLIIHVSMKEIQLIKDYMEVFQELGFEIEPFGKDAYAIRSVPYIFTKSLTADQFLDILDGLDDHYKQDKYKVILKDVATMACKAAVKAHDRLSLVEYEKLFDELLSLENPYTCPHGRPTIISMTQYELEKKFKRIQ</sequence>
<evidence type="ECO:0000256" key="2">
    <source>
        <dbReference type="ARBA" id="ARBA00022763"/>
    </source>
</evidence>
<dbReference type="GO" id="GO:0004519">
    <property type="term" value="F:endonuclease activity"/>
    <property type="evidence" value="ECO:0007669"/>
    <property type="project" value="UniProtKB-KW"/>
</dbReference>
<dbReference type="EMBL" id="CP058649">
    <property type="protein sequence ID" value="QUI23105.1"/>
    <property type="molecule type" value="Genomic_DNA"/>
</dbReference>
<dbReference type="Pfam" id="PF01119">
    <property type="entry name" value="DNA_mis_repair"/>
    <property type="match status" value="1"/>
</dbReference>
<feature type="compositionally biased region" description="Polar residues" evidence="5">
    <location>
        <begin position="364"/>
        <end position="373"/>
    </location>
</feature>
<dbReference type="SMART" id="SM01340">
    <property type="entry name" value="DNA_mis_repair"/>
    <property type="match status" value="1"/>
</dbReference>
<evidence type="ECO:0000313" key="9">
    <source>
        <dbReference type="Proteomes" id="UP000683246"/>
    </source>
</evidence>
<evidence type="ECO:0000259" key="7">
    <source>
        <dbReference type="SMART" id="SM01340"/>
    </source>
</evidence>
<dbReference type="Pfam" id="PF13589">
    <property type="entry name" value="HATPase_c_3"/>
    <property type="match status" value="1"/>
</dbReference>
<dbReference type="HAMAP" id="MF_00149">
    <property type="entry name" value="DNA_mis_repair"/>
    <property type="match status" value="1"/>
</dbReference>
<dbReference type="GO" id="GO:0005524">
    <property type="term" value="F:ATP binding"/>
    <property type="evidence" value="ECO:0007669"/>
    <property type="project" value="InterPro"/>
</dbReference>
<dbReference type="NCBIfam" id="TIGR00585">
    <property type="entry name" value="mutl"/>
    <property type="match status" value="1"/>
</dbReference>
<proteinExistence type="inferred from homology"/>